<reference evidence="3 4" key="1">
    <citation type="journal article" date="2015" name="Nat. Commun.">
        <title>Outbred genome sequencing and CRISPR/Cas9 gene editing in butterflies.</title>
        <authorList>
            <person name="Li X."/>
            <person name="Fan D."/>
            <person name="Zhang W."/>
            <person name="Liu G."/>
            <person name="Zhang L."/>
            <person name="Zhao L."/>
            <person name="Fang X."/>
            <person name="Chen L."/>
            <person name="Dong Y."/>
            <person name="Chen Y."/>
            <person name="Ding Y."/>
            <person name="Zhao R."/>
            <person name="Feng M."/>
            <person name="Zhu Y."/>
            <person name="Feng Y."/>
            <person name="Jiang X."/>
            <person name="Zhu D."/>
            <person name="Xiang H."/>
            <person name="Feng X."/>
            <person name="Li S."/>
            <person name="Wang J."/>
            <person name="Zhang G."/>
            <person name="Kronforst M.R."/>
            <person name="Wang W."/>
        </authorList>
    </citation>
    <scope>NUCLEOTIDE SEQUENCE [LARGE SCALE GENOMIC DNA]</scope>
    <source>
        <strain evidence="3">Ya'a_city_454_Pm</strain>
        <tissue evidence="3">Whole body</tissue>
    </source>
</reference>
<dbReference type="GO" id="GO:0016567">
    <property type="term" value="P:protein ubiquitination"/>
    <property type="evidence" value="ECO:0007669"/>
    <property type="project" value="UniProtKB-UniPathway"/>
</dbReference>
<keyword evidence="4" id="KW-1185">Reference proteome</keyword>
<dbReference type="AlphaFoldDB" id="A0A194QNS5"/>
<dbReference type="EMBL" id="KQ461190">
    <property type="protein sequence ID" value="KPJ07167.1"/>
    <property type="molecule type" value="Genomic_DNA"/>
</dbReference>
<dbReference type="STRING" id="76193.A0A194QNS5"/>
<evidence type="ECO:0000313" key="4">
    <source>
        <dbReference type="Proteomes" id="UP000053240"/>
    </source>
</evidence>
<dbReference type="Proteomes" id="UP000053240">
    <property type="component" value="Unassembled WGS sequence"/>
</dbReference>
<proteinExistence type="inferred from homology"/>
<sequence>MCRNVIPNDYLNNPVLLSHDKNSEENRNQDYQWYYEGGNGWWKYDRRSNSYLEELYNKGEKEGSLLLAGNLYRIDFEKNIQIRVSDQTKTRKIRRDTPFLPAKGIAGIIVSSSIDNVASTDIQVIEDAERDERLIQALKLLMITLQMKIPFPKWFHLDLSAISRRALCNQMNWRFCLRQTCYRFNSNMSKTSTKTSKINKKAITSSDVYKPVGPYSQAVLTDKTLYVSGVLGLDTQSNMICGIEGQTRQALNNLKSILEAGESSLQGVLKTTILLTSMDDFPCVNKVYAEFFTEVYPARSTFQVVKLPLNALIEIEAIALIGIKEVACPCSR</sequence>
<organism evidence="3 4">
    <name type="scientific">Papilio machaon</name>
    <name type="common">Old World swallowtail butterfly</name>
    <dbReference type="NCBI Taxonomy" id="76193"/>
    <lineage>
        <taxon>Eukaryota</taxon>
        <taxon>Metazoa</taxon>
        <taxon>Ecdysozoa</taxon>
        <taxon>Arthropoda</taxon>
        <taxon>Hexapoda</taxon>
        <taxon>Insecta</taxon>
        <taxon>Pterygota</taxon>
        <taxon>Neoptera</taxon>
        <taxon>Endopterygota</taxon>
        <taxon>Lepidoptera</taxon>
        <taxon>Glossata</taxon>
        <taxon>Ditrysia</taxon>
        <taxon>Papilionoidea</taxon>
        <taxon>Papilionidae</taxon>
        <taxon>Papilioninae</taxon>
        <taxon>Papilio</taxon>
    </lineage>
</organism>
<accession>A0A194QNS5</accession>
<evidence type="ECO:0000259" key="2">
    <source>
        <dbReference type="PROSITE" id="PS50918"/>
    </source>
</evidence>
<dbReference type="SUPFAM" id="SSF55298">
    <property type="entry name" value="YjgF-like"/>
    <property type="match status" value="1"/>
</dbReference>
<feature type="domain" description="WWE" evidence="2">
    <location>
        <begin position="18"/>
        <end position="95"/>
    </location>
</feature>
<gene>
    <name evidence="3" type="ORF">RR48_07583</name>
</gene>
<dbReference type="PANTHER" id="PTHR11803">
    <property type="entry name" value="2-IMINOBUTANOATE/2-IMINOPROPANOATE DEAMINASE RIDA"/>
    <property type="match status" value="1"/>
</dbReference>
<name>A0A194QNS5_PAPMA</name>
<dbReference type="SMART" id="SM00678">
    <property type="entry name" value="WWE"/>
    <property type="match status" value="1"/>
</dbReference>
<dbReference type="InterPro" id="IPR018123">
    <property type="entry name" value="WWE-dom_subgr"/>
</dbReference>
<dbReference type="FunFam" id="3.30.1330.40:FF:000001">
    <property type="entry name" value="L-PSP family endoribonuclease"/>
    <property type="match status" value="1"/>
</dbReference>
<protein>
    <submittedName>
        <fullName evidence="3">RutC family protein</fullName>
    </submittedName>
</protein>
<comment type="similarity">
    <text evidence="1">Belongs to the RutC family.</text>
</comment>
<dbReference type="InterPro" id="IPR006056">
    <property type="entry name" value="RidA"/>
</dbReference>
<dbReference type="Pfam" id="PF01042">
    <property type="entry name" value="Ribonuc_L-PSP"/>
    <property type="match status" value="1"/>
</dbReference>
<dbReference type="NCBIfam" id="TIGR00004">
    <property type="entry name" value="Rid family detoxifying hydrolase"/>
    <property type="match status" value="1"/>
</dbReference>
<dbReference type="GO" id="GO:0005739">
    <property type="term" value="C:mitochondrion"/>
    <property type="evidence" value="ECO:0007669"/>
    <property type="project" value="TreeGrafter"/>
</dbReference>
<dbReference type="InterPro" id="IPR037197">
    <property type="entry name" value="WWE_dom_sf"/>
</dbReference>
<dbReference type="InterPro" id="IPR004170">
    <property type="entry name" value="WWE_dom"/>
</dbReference>
<dbReference type="CDD" id="cd00448">
    <property type="entry name" value="YjgF_YER057c_UK114_family"/>
    <property type="match status" value="1"/>
</dbReference>
<dbReference type="InterPro" id="IPR035959">
    <property type="entry name" value="RutC-like_sf"/>
</dbReference>
<evidence type="ECO:0000256" key="1">
    <source>
        <dbReference type="ARBA" id="ARBA00010552"/>
    </source>
</evidence>
<dbReference type="GO" id="GO:0019239">
    <property type="term" value="F:deaminase activity"/>
    <property type="evidence" value="ECO:0007669"/>
    <property type="project" value="TreeGrafter"/>
</dbReference>
<dbReference type="PROSITE" id="PS50918">
    <property type="entry name" value="WWE"/>
    <property type="match status" value="1"/>
</dbReference>
<dbReference type="Gene3D" id="3.30.1330.40">
    <property type="entry name" value="RutC-like"/>
    <property type="match status" value="1"/>
</dbReference>
<dbReference type="GO" id="GO:0005829">
    <property type="term" value="C:cytosol"/>
    <property type="evidence" value="ECO:0007669"/>
    <property type="project" value="TreeGrafter"/>
</dbReference>
<dbReference type="SUPFAM" id="SSF117839">
    <property type="entry name" value="WWE domain"/>
    <property type="match status" value="1"/>
</dbReference>
<dbReference type="InterPro" id="IPR006175">
    <property type="entry name" value="YjgF/YER057c/UK114"/>
</dbReference>
<dbReference type="GO" id="GO:0008270">
    <property type="term" value="F:zinc ion binding"/>
    <property type="evidence" value="ECO:0007669"/>
    <property type="project" value="InterPro"/>
</dbReference>
<dbReference type="PANTHER" id="PTHR11803:SF39">
    <property type="entry name" value="2-IMINOBUTANOATE_2-IMINOPROPANOATE DEAMINASE"/>
    <property type="match status" value="1"/>
</dbReference>
<dbReference type="Gene3D" id="3.30.720.50">
    <property type="match status" value="1"/>
</dbReference>
<dbReference type="Pfam" id="PF02825">
    <property type="entry name" value="WWE"/>
    <property type="match status" value="1"/>
</dbReference>
<evidence type="ECO:0000313" key="3">
    <source>
        <dbReference type="EMBL" id="KPJ07167.1"/>
    </source>
</evidence>
<dbReference type="InParanoid" id="A0A194QNS5"/>
<dbReference type="UniPathway" id="UPA00143"/>